<evidence type="ECO:0000313" key="5">
    <source>
        <dbReference type="EMBL" id="KAJ8443268.1"/>
    </source>
</evidence>
<keyword evidence="2 3" id="KW-0175">Coiled coil</keyword>
<dbReference type="Proteomes" id="UP001153076">
    <property type="component" value="Unassembled WGS sequence"/>
</dbReference>
<dbReference type="InterPro" id="IPR029688">
    <property type="entry name" value="ICR"/>
</dbReference>
<evidence type="ECO:0000256" key="4">
    <source>
        <dbReference type="SAM" id="MobiDB-lite"/>
    </source>
</evidence>
<organism evidence="5 6">
    <name type="scientific">Carnegiea gigantea</name>
    <dbReference type="NCBI Taxonomy" id="171969"/>
    <lineage>
        <taxon>Eukaryota</taxon>
        <taxon>Viridiplantae</taxon>
        <taxon>Streptophyta</taxon>
        <taxon>Embryophyta</taxon>
        <taxon>Tracheophyta</taxon>
        <taxon>Spermatophyta</taxon>
        <taxon>Magnoliopsida</taxon>
        <taxon>eudicotyledons</taxon>
        <taxon>Gunneridae</taxon>
        <taxon>Pentapetalae</taxon>
        <taxon>Caryophyllales</taxon>
        <taxon>Cactineae</taxon>
        <taxon>Cactaceae</taxon>
        <taxon>Cactoideae</taxon>
        <taxon>Echinocereeae</taxon>
        <taxon>Carnegiea</taxon>
    </lineage>
</organism>
<keyword evidence="6" id="KW-1185">Reference proteome</keyword>
<evidence type="ECO:0000313" key="6">
    <source>
        <dbReference type="Proteomes" id="UP001153076"/>
    </source>
</evidence>
<dbReference type="Gene3D" id="1.10.287.1490">
    <property type="match status" value="1"/>
</dbReference>
<comment type="similarity">
    <text evidence="1">Belongs to the ICR family.</text>
</comment>
<name>A0A9Q1KI54_9CARY</name>
<evidence type="ECO:0000256" key="2">
    <source>
        <dbReference type="ARBA" id="ARBA00023054"/>
    </source>
</evidence>
<feature type="region of interest" description="Disordered" evidence="4">
    <location>
        <begin position="101"/>
        <end position="169"/>
    </location>
</feature>
<feature type="compositionally biased region" description="Acidic residues" evidence="4">
    <location>
        <begin position="400"/>
        <end position="410"/>
    </location>
</feature>
<evidence type="ECO:0000256" key="1">
    <source>
        <dbReference type="ARBA" id="ARBA00009778"/>
    </source>
</evidence>
<reference evidence="5" key="1">
    <citation type="submission" date="2022-04" db="EMBL/GenBank/DDBJ databases">
        <title>Carnegiea gigantea Genome sequencing and assembly v2.</title>
        <authorList>
            <person name="Copetti D."/>
            <person name="Sanderson M.J."/>
            <person name="Burquez A."/>
            <person name="Wojciechowski M.F."/>
        </authorList>
    </citation>
    <scope>NUCLEOTIDE SEQUENCE</scope>
    <source>
        <strain evidence="5">SGP5-SGP5p</strain>
        <tissue evidence="5">Aerial part</tissue>
    </source>
</reference>
<sequence length="462" mass="51004">MVKFLGVVRYRGFSPLSSKTPEVPQRPSPTVRGPRHLRTSSSDSDPLHQRPIIDKSPRLGDRRSPRGAQSDPLNQKKLGTRITDLETQLVQAQHELKSLKHQLGSAERAKKQAQEELHKKGAKKPTVTKRVQGREKPQAAEETQEKNSRDKPEEEMREEINQETDVFEVPVEKMLVEPVVAEMSNCSLEDGKGTKSLDSTVSELEKLSECNELASKTEELDQLRAKMEEKEKEMRVVVEDNETLKKQLDEAKAQIAAAQSKEEDMASKLDQLGQELEASKVNAAQLKEQLLSVAAEKESLETEMKKMKVQTEQWRKAADAAAAVLAGGPADVNERISGRCASMDNHFNGIFEPPINAYGGYLGSPGDGNDGDDGFGGGKKKVIAILLGWDVANHDASPSNDDDYDYDDNNMGENPPCPPPRPNPPLLCYPATLTLPPSMAMGGLDFFFPFFLSSSSSKQLQK</sequence>
<feature type="region of interest" description="Disordered" evidence="4">
    <location>
        <begin position="396"/>
        <end position="421"/>
    </location>
</feature>
<feature type="compositionally biased region" description="Basic and acidic residues" evidence="4">
    <location>
        <begin position="45"/>
        <end position="64"/>
    </location>
</feature>
<dbReference type="PANTHER" id="PTHR34224:SF2">
    <property type="entry name" value="INTERACTOR OF CONSTITUTIVE ACTIVE ROPS 4"/>
    <property type="match status" value="1"/>
</dbReference>
<feature type="compositionally biased region" description="Basic and acidic residues" evidence="4">
    <location>
        <begin position="107"/>
        <end position="119"/>
    </location>
</feature>
<dbReference type="EMBL" id="JAKOGI010000123">
    <property type="protein sequence ID" value="KAJ8443268.1"/>
    <property type="molecule type" value="Genomic_DNA"/>
</dbReference>
<dbReference type="AlphaFoldDB" id="A0A9Q1KI54"/>
<feature type="region of interest" description="Disordered" evidence="4">
    <location>
        <begin position="14"/>
        <end position="80"/>
    </location>
</feature>
<dbReference type="OrthoDB" id="782896at2759"/>
<feature type="coiled-coil region" evidence="3">
    <location>
        <begin position="210"/>
        <end position="317"/>
    </location>
</feature>
<dbReference type="PANTHER" id="PTHR34224">
    <property type="entry name" value="INTERACTOR OF CONSTITUTIVE ACTIVE ROPS 2, CHLOROPLASTIC-RELATED"/>
    <property type="match status" value="1"/>
</dbReference>
<comment type="caution">
    <text evidence="5">The sequence shown here is derived from an EMBL/GenBank/DDBJ whole genome shotgun (WGS) entry which is preliminary data.</text>
</comment>
<evidence type="ECO:0000256" key="3">
    <source>
        <dbReference type="SAM" id="Coils"/>
    </source>
</evidence>
<gene>
    <name evidence="5" type="ORF">Cgig2_010163</name>
</gene>
<protein>
    <submittedName>
        <fullName evidence="5">Uncharacterized protein</fullName>
    </submittedName>
</protein>
<feature type="compositionally biased region" description="Basic and acidic residues" evidence="4">
    <location>
        <begin position="132"/>
        <end position="160"/>
    </location>
</feature>
<proteinExistence type="inferred from homology"/>
<accession>A0A9Q1KI54</accession>